<dbReference type="GO" id="GO:0003677">
    <property type="term" value="F:DNA binding"/>
    <property type="evidence" value="ECO:0007669"/>
    <property type="project" value="UniProtKB-KW"/>
</dbReference>
<dbReference type="Proteomes" id="UP000530268">
    <property type="component" value="Unassembled WGS sequence"/>
</dbReference>
<reference evidence="4 5" key="1">
    <citation type="submission" date="2020-08" db="EMBL/GenBank/DDBJ databases">
        <title>Genomic Encyclopedia of Type Strains, Phase IV (KMG-IV): sequencing the most valuable type-strain genomes for metagenomic binning, comparative biology and taxonomic classification.</title>
        <authorList>
            <person name="Goeker M."/>
        </authorList>
    </citation>
    <scope>NUCLEOTIDE SEQUENCE [LARGE SCALE GENOMIC DNA]</scope>
    <source>
        <strain evidence="4 5">DSM 102234</strain>
    </source>
</reference>
<name>A0A7W6EBJ1_9RHOB</name>
<evidence type="ECO:0000313" key="5">
    <source>
        <dbReference type="Proteomes" id="UP000530268"/>
    </source>
</evidence>
<dbReference type="EMBL" id="JACIEI010000011">
    <property type="protein sequence ID" value="MBB3995173.1"/>
    <property type="molecule type" value="Genomic_DNA"/>
</dbReference>
<dbReference type="InterPro" id="IPR050595">
    <property type="entry name" value="Bact_response_regulator"/>
</dbReference>
<dbReference type="InterPro" id="IPR011006">
    <property type="entry name" value="CheY-like_superfamily"/>
</dbReference>
<sequence length="175" mass="19374">MKILVVDDDQHIVDLLPVILRNVGFSDVTCHTSATRAFAGLLSATATYDCIILDIDMPDIDGIELCRRIRKVPGYKEVPIIMLTGRRDEISLAEAIEAGATDYVTKPFDVLQIGIRIKLSAKLVRAQHAINYLRLSQDTQPEVPLGNASALTRKEVVNIFSDDLYPVNTPRKSKA</sequence>
<evidence type="ECO:0000313" key="4">
    <source>
        <dbReference type="EMBL" id="MBB3995173.1"/>
    </source>
</evidence>
<dbReference type="PANTHER" id="PTHR44591:SF3">
    <property type="entry name" value="RESPONSE REGULATORY DOMAIN-CONTAINING PROTEIN"/>
    <property type="match status" value="1"/>
</dbReference>
<dbReference type="InterPro" id="IPR001789">
    <property type="entry name" value="Sig_transdc_resp-reg_receiver"/>
</dbReference>
<dbReference type="PROSITE" id="PS50110">
    <property type="entry name" value="RESPONSE_REGULATORY"/>
    <property type="match status" value="1"/>
</dbReference>
<protein>
    <submittedName>
        <fullName evidence="4">DNA-binding response OmpR family regulator</fullName>
    </submittedName>
</protein>
<keyword evidence="4" id="KW-0238">DNA-binding</keyword>
<accession>A0A7W6EBJ1</accession>
<dbReference type="Pfam" id="PF00072">
    <property type="entry name" value="Response_reg"/>
    <property type="match status" value="1"/>
</dbReference>
<keyword evidence="1 2" id="KW-0597">Phosphoprotein</keyword>
<dbReference type="GO" id="GO:0000160">
    <property type="term" value="P:phosphorelay signal transduction system"/>
    <property type="evidence" value="ECO:0007669"/>
    <property type="project" value="InterPro"/>
</dbReference>
<dbReference type="SUPFAM" id="SSF52172">
    <property type="entry name" value="CheY-like"/>
    <property type="match status" value="1"/>
</dbReference>
<organism evidence="4 5">
    <name type="scientific">Sulfitobacter undariae</name>
    <dbReference type="NCBI Taxonomy" id="1563671"/>
    <lineage>
        <taxon>Bacteria</taxon>
        <taxon>Pseudomonadati</taxon>
        <taxon>Pseudomonadota</taxon>
        <taxon>Alphaproteobacteria</taxon>
        <taxon>Rhodobacterales</taxon>
        <taxon>Roseobacteraceae</taxon>
        <taxon>Sulfitobacter</taxon>
    </lineage>
</organism>
<evidence type="ECO:0000256" key="2">
    <source>
        <dbReference type="PROSITE-ProRule" id="PRU00169"/>
    </source>
</evidence>
<keyword evidence="5" id="KW-1185">Reference proteome</keyword>
<comment type="caution">
    <text evidence="4">The sequence shown here is derived from an EMBL/GenBank/DDBJ whole genome shotgun (WGS) entry which is preliminary data.</text>
</comment>
<dbReference type="PANTHER" id="PTHR44591">
    <property type="entry name" value="STRESS RESPONSE REGULATOR PROTEIN 1"/>
    <property type="match status" value="1"/>
</dbReference>
<dbReference type="AlphaFoldDB" id="A0A7W6EBJ1"/>
<dbReference type="SMART" id="SM00448">
    <property type="entry name" value="REC"/>
    <property type="match status" value="1"/>
</dbReference>
<feature type="domain" description="Response regulatory" evidence="3">
    <location>
        <begin position="2"/>
        <end position="121"/>
    </location>
</feature>
<evidence type="ECO:0000259" key="3">
    <source>
        <dbReference type="PROSITE" id="PS50110"/>
    </source>
</evidence>
<dbReference type="RefSeq" id="WP_184566840.1">
    <property type="nucleotide sequence ID" value="NZ_JACIEI010000011.1"/>
</dbReference>
<dbReference type="Gene3D" id="3.40.50.2300">
    <property type="match status" value="1"/>
</dbReference>
<evidence type="ECO:0000256" key="1">
    <source>
        <dbReference type="ARBA" id="ARBA00022553"/>
    </source>
</evidence>
<gene>
    <name evidence="4" type="ORF">GGR95_002824</name>
</gene>
<proteinExistence type="predicted"/>
<feature type="modified residue" description="4-aspartylphosphate" evidence="2">
    <location>
        <position position="54"/>
    </location>
</feature>